<dbReference type="PANTHER" id="PTHR30614">
    <property type="entry name" value="MEMBRANE COMPONENT OF AMINO ACID ABC TRANSPORTER"/>
    <property type="match status" value="1"/>
</dbReference>
<feature type="transmembrane region" description="Helical" evidence="7">
    <location>
        <begin position="238"/>
        <end position="257"/>
    </location>
</feature>
<sequence length="307" mass="33044">MSVLYDVPGPRSRRLSLVLSLVAGALIVAGLVALVLFLAAPRENAGGVEQPGMLDPSRWVILNDRAFWRAVARGLTATLQMAAAGAVLALAFGVLLSLARTARSPFVRVPAIVVVEFFRGMPVLLLMLFILLVFSSGAYWAGVWALALYNGAVIGEALRSGIASLPRGQRESGLAIGLTPLQVRFAIEYPQAFRQMLPIILAQLVVLLKDTSLAYIIGYPELLNIVLRQGPTTFGSQFFFTFFFVVWAVYLGVNLLLSWLARFVARRTSAAHGSARRARRTARVLAQLGGAGVEGARGPDERGSSGH</sequence>
<comment type="subcellular location">
    <subcellularLocation>
        <location evidence="1 7">Cell membrane</location>
        <topology evidence="1 7">Multi-pass membrane protein</topology>
    </subcellularLocation>
</comment>
<evidence type="ECO:0000256" key="5">
    <source>
        <dbReference type="ARBA" id="ARBA00022989"/>
    </source>
</evidence>
<dbReference type="InterPro" id="IPR000515">
    <property type="entry name" value="MetI-like"/>
</dbReference>
<protein>
    <submittedName>
        <fullName evidence="9">ABC transporter permease subunit</fullName>
    </submittedName>
</protein>
<name>A0ABT9BL73_9MICO</name>
<dbReference type="SUPFAM" id="SSF161098">
    <property type="entry name" value="MetI-like"/>
    <property type="match status" value="1"/>
</dbReference>
<evidence type="ECO:0000256" key="1">
    <source>
        <dbReference type="ARBA" id="ARBA00004651"/>
    </source>
</evidence>
<dbReference type="CDD" id="cd06261">
    <property type="entry name" value="TM_PBP2"/>
    <property type="match status" value="1"/>
</dbReference>
<feature type="transmembrane region" description="Helical" evidence="7">
    <location>
        <begin position="199"/>
        <end position="218"/>
    </location>
</feature>
<accession>A0ABT9BL73</accession>
<reference evidence="9 10" key="1">
    <citation type="submission" date="2023-07" db="EMBL/GenBank/DDBJ databases">
        <title>Protaetiibacter sp. nov WY-16 isolated from soil.</title>
        <authorList>
            <person name="Liu B."/>
            <person name="Wan Y."/>
        </authorList>
    </citation>
    <scope>NUCLEOTIDE SEQUENCE [LARGE SCALE GENOMIC DNA]</scope>
    <source>
        <strain evidence="9 10">WY-16</strain>
    </source>
</reference>
<feature type="domain" description="ABC transmembrane type-1" evidence="8">
    <location>
        <begin position="75"/>
        <end position="261"/>
    </location>
</feature>
<evidence type="ECO:0000256" key="2">
    <source>
        <dbReference type="ARBA" id="ARBA00022448"/>
    </source>
</evidence>
<dbReference type="PROSITE" id="PS50928">
    <property type="entry name" value="ABC_TM1"/>
    <property type="match status" value="1"/>
</dbReference>
<proteinExistence type="inferred from homology"/>
<evidence type="ECO:0000313" key="10">
    <source>
        <dbReference type="Proteomes" id="UP001241072"/>
    </source>
</evidence>
<feature type="transmembrane region" description="Helical" evidence="7">
    <location>
        <begin position="111"/>
        <end position="132"/>
    </location>
</feature>
<dbReference type="EMBL" id="JAUQUB010000001">
    <property type="protein sequence ID" value="MDO7881744.1"/>
    <property type="molecule type" value="Genomic_DNA"/>
</dbReference>
<keyword evidence="4 7" id="KW-0812">Transmembrane</keyword>
<dbReference type="Proteomes" id="UP001241072">
    <property type="component" value="Unassembled WGS sequence"/>
</dbReference>
<evidence type="ECO:0000256" key="4">
    <source>
        <dbReference type="ARBA" id="ARBA00022692"/>
    </source>
</evidence>
<organism evidence="9 10">
    <name type="scientific">Antiquaquibacter soli</name>
    <dbReference type="NCBI Taxonomy" id="3064523"/>
    <lineage>
        <taxon>Bacteria</taxon>
        <taxon>Bacillati</taxon>
        <taxon>Actinomycetota</taxon>
        <taxon>Actinomycetes</taxon>
        <taxon>Micrococcales</taxon>
        <taxon>Microbacteriaceae</taxon>
        <taxon>Antiquaquibacter</taxon>
    </lineage>
</organism>
<feature type="transmembrane region" description="Helical" evidence="7">
    <location>
        <begin position="138"/>
        <end position="158"/>
    </location>
</feature>
<comment type="caution">
    <text evidence="9">The sequence shown here is derived from an EMBL/GenBank/DDBJ whole genome shotgun (WGS) entry which is preliminary data.</text>
</comment>
<dbReference type="InterPro" id="IPR035906">
    <property type="entry name" value="MetI-like_sf"/>
</dbReference>
<evidence type="ECO:0000256" key="6">
    <source>
        <dbReference type="ARBA" id="ARBA00023136"/>
    </source>
</evidence>
<gene>
    <name evidence="9" type="ORF">Q5716_05815</name>
</gene>
<dbReference type="InterPro" id="IPR043429">
    <property type="entry name" value="ArtM/GltK/GlnP/TcyL/YhdX-like"/>
</dbReference>
<keyword evidence="2 7" id="KW-0813">Transport</keyword>
<evidence type="ECO:0000256" key="3">
    <source>
        <dbReference type="ARBA" id="ARBA00022475"/>
    </source>
</evidence>
<evidence type="ECO:0000259" key="8">
    <source>
        <dbReference type="PROSITE" id="PS50928"/>
    </source>
</evidence>
<keyword evidence="6 7" id="KW-0472">Membrane</keyword>
<dbReference type="Gene3D" id="1.10.3720.10">
    <property type="entry name" value="MetI-like"/>
    <property type="match status" value="1"/>
</dbReference>
<feature type="transmembrane region" description="Helical" evidence="7">
    <location>
        <begin position="77"/>
        <end position="99"/>
    </location>
</feature>
<dbReference type="InterPro" id="IPR010065">
    <property type="entry name" value="AA_ABC_transptr_permease_3TM"/>
</dbReference>
<keyword evidence="5 7" id="KW-1133">Transmembrane helix</keyword>
<keyword evidence="10" id="KW-1185">Reference proteome</keyword>
<keyword evidence="3" id="KW-1003">Cell membrane</keyword>
<dbReference type="PANTHER" id="PTHR30614:SF21">
    <property type="entry name" value="AMINO ACID ABC TRANSPORTER PERMEASE"/>
    <property type="match status" value="1"/>
</dbReference>
<dbReference type="Pfam" id="PF00528">
    <property type="entry name" value="BPD_transp_1"/>
    <property type="match status" value="1"/>
</dbReference>
<feature type="transmembrane region" description="Helical" evidence="7">
    <location>
        <begin position="17"/>
        <end position="40"/>
    </location>
</feature>
<dbReference type="RefSeq" id="WP_305002146.1">
    <property type="nucleotide sequence ID" value="NZ_JAUQUB010000001.1"/>
</dbReference>
<dbReference type="NCBIfam" id="TIGR01726">
    <property type="entry name" value="HEQRo_perm_3TM"/>
    <property type="match status" value="1"/>
</dbReference>
<evidence type="ECO:0000256" key="7">
    <source>
        <dbReference type="RuleBase" id="RU363032"/>
    </source>
</evidence>
<comment type="similarity">
    <text evidence="7">Belongs to the binding-protein-dependent transport system permease family.</text>
</comment>
<evidence type="ECO:0000313" key="9">
    <source>
        <dbReference type="EMBL" id="MDO7881744.1"/>
    </source>
</evidence>